<dbReference type="PANTHER" id="PTHR43689:SF1">
    <property type="entry name" value="ALPHA_BETA-HYDROLASES SUPERFAMILY PROTEIN"/>
    <property type="match status" value="1"/>
</dbReference>
<reference evidence="3" key="1">
    <citation type="submission" date="2021-01" db="EMBL/GenBank/DDBJ databases">
        <authorList>
            <person name="Corre E."/>
            <person name="Pelletier E."/>
            <person name="Niang G."/>
            <person name="Scheremetjew M."/>
            <person name="Finn R."/>
            <person name="Kale V."/>
            <person name="Holt S."/>
            <person name="Cochrane G."/>
            <person name="Meng A."/>
            <person name="Brown T."/>
            <person name="Cohen L."/>
        </authorList>
    </citation>
    <scope>NUCLEOTIDE SEQUENCE</scope>
    <source>
        <strain evidence="3">CCMP3105</strain>
    </source>
</reference>
<dbReference type="InterPro" id="IPR029058">
    <property type="entry name" value="AB_hydrolase_fold"/>
</dbReference>
<feature type="region of interest" description="Disordered" evidence="1">
    <location>
        <begin position="453"/>
        <end position="480"/>
    </location>
</feature>
<dbReference type="EMBL" id="HBNR01014600">
    <property type="protein sequence ID" value="CAE4569844.1"/>
    <property type="molecule type" value="Transcribed_RNA"/>
</dbReference>
<feature type="domain" description="AB hydrolase-1" evidence="2">
    <location>
        <begin position="167"/>
        <end position="444"/>
    </location>
</feature>
<dbReference type="InterPro" id="IPR000073">
    <property type="entry name" value="AB_hydrolase_1"/>
</dbReference>
<accession>A0A7S4Q291</accession>
<dbReference type="AlphaFoldDB" id="A0A7S4Q291"/>
<dbReference type="SUPFAM" id="SSF53474">
    <property type="entry name" value="alpha/beta-Hydrolases"/>
    <property type="match status" value="1"/>
</dbReference>
<feature type="compositionally biased region" description="Basic and acidic residues" evidence="1">
    <location>
        <begin position="466"/>
        <end position="480"/>
    </location>
</feature>
<sequence>MPGMAMTMPLGGLPWLTRCTPGLRAGPPALLPAALAHPPAVQLRRGPGKARAVGADLAVRQDGTVAGRFGYRSLTGLEWVSIGGLTLLAVAACWRLRTWPSARWKQAVALVALLATFTAGVRQARCRPELKPPREVLPLKASCLALASGVTVHYLRRRRERAPRLAVCFHGFGASALSWERGWVSLGKKLNAEVLAFDAPGFGLTERPPLPLKNEALDSSPYRCGTSAEIARALVRIHGRQKPDPGGCDLVLLGHSLGAISASLTALALPPGEQARTSLVLESPAIFAPAAGGRKAGPAPGPPRLSPPAWRLWPIVALLPWVLRRLVYRRRFWERGLGLAGGADERLLTHYRWPSLVQNWDKGLARFVATRLHGELEEADIVERLATARRDNGLRVLLVHGEGDSIVPVSNSERLAEALGAKLVRVPDCGHVAHEQAPEAFAAAAAGGIGLRGRGPAGGRAGAEGGKSEPKKLGDLSELG</sequence>
<dbReference type="PANTHER" id="PTHR43689">
    <property type="entry name" value="HYDROLASE"/>
    <property type="match status" value="1"/>
</dbReference>
<gene>
    <name evidence="3" type="ORF">AMON00008_LOCUS9463</name>
</gene>
<evidence type="ECO:0000256" key="1">
    <source>
        <dbReference type="SAM" id="MobiDB-lite"/>
    </source>
</evidence>
<feature type="compositionally biased region" description="Gly residues" evidence="1">
    <location>
        <begin position="453"/>
        <end position="465"/>
    </location>
</feature>
<dbReference type="Gene3D" id="3.40.50.1820">
    <property type="entry name" value="alpha/beta hydrolase"/>
    <property type="match status" value="1"/>
</dbReference>
<protein>
    <recommendedName>
        <fullName evidence="2">AB hydrolase-1 domain-containing protein</fullName>
    </recommendedName>
</protein>
<proteinExistence type="predicted"/>
<organism evidence="3">
    <name type="scientific">Alexandrium monilatum</name>
    <dbReference type="NCBI Taxonomy" id="311494"/>
    <lineage>
        <taxon>Eukaryota</taxon>
        <taxon>Sar</taxon>
        <taxon>Alveolata</taxon>
        <taxon>Dinophyceae</taxon>
        <taxon>Gonyaulacales</taxon>
        <taxon>Pyrocystaceae</taxon>
        <taxon>Alexandrium</taxon>
    </lineage>
</organism>
<name>A0A7S4Q291_9DINO</name>
<evidence type="ECO:0000313" key="3">
    <source>
        <dbReference type="EMBL" id="CAE4569844.1"/>
    </source>
</evidence>
<evidence type="ECO:0000259" key="2">
    <source>
        <dbReference type="Pfam" id="PF12697"/>
    </source>
</evidence>
<dbReference type="Pfam" id="PF12697">
    <property type="entry name" value="Abhydrolase_6"/>
    <property type="match status" value="1"/>
</dbReference>